<name>A0ABQ9TUH2_SAGOE</name>
<comment type="caution">
    <text evidence="4">The sequence shown here is derived from an EMBL/GenBank/DDBJ whole genome shotgun (WGS) entry which is preliminary data.</text>
</comment>
<protein>
    <recommendedName>
        <fullName evidence="2">Galectin</fullName>
    </recommendedName>
</protein>
<evidence type="ECO:0000256" key="1">
    <source>
        <dbReference type="ARBA" id="ARBA00022734"/>
    </source>
</evidence>
<accession>A0ABQ9TUH2</accession>
<sequence>MNEESDVTFHFRVNFGNWVAVNSDVCGVWWSEVTCHSIPFEDGKPFDLHISVLDSEYQTFAFPSLPPPTAPINSKEKLGHQQS</sequence>
<gene>
    <name evidence="4" type="ORF">P7K49_034350</name>
</gene>
<evidence type="ECO:0000313" key="4">
    <source>
        <dbReference type="EMBL" id="KAK2088443.1"/>
    </source>
</evidence>
<organism evidence="4 5">
    <name type="scientific">Saguinus oedipus</name>
    <name type="common">Cotton-top tamarin</name>
    <name type="synonym">Oedipomidas oedipus</name>
    <dbReference type="NCBI Taxonomy" id="9490"/>
    <lineage>
        <taxon>Eukaryota</taxon>
        <taxon>Metazoa</taxon>
        <taxon>Chordata</taxon>
        <taxon>Craniata</taxon>
        <taxon>Vertebrata</taxon>
        <taxon>Euteleostomi</taxon>
        <taxon>Mammalia</taxon>
        <taxon>Eutheria</taxon>
        <taxon>Euarchontoglires</taxon>
        <taxon>Primates</taxon>
        <taxon>Haplorrhini</taxon>
        <taxon>Platyrrhini</taxon>
        <taxon>Cebidae</taxon>
        <taxon>Callitrichinae</taxon>
        <taxon>Saguinus</taxon>
    </lineage>
</organism>
<dbReference type="Gene3D" id="2.60.120.200">
    <property type="match status" value="1"/>
</dbReference>
<proteinExistence type="predicted"/>
<dbReference type="Pfam" id="PF00337">
    <property type="entry name" value="Gal-bind_lectin"/>
    <property type="match status" value="1"/>
</dbReference>
<dbReference type="InterPro" id="IPR013320">
    <property type="entry name" value="ConA-like_dom_sf"/>
</dbReference>
<evidence type="ECO:0000313" key="5">
    <source>
        <dbReference type="Proteomes" id="UP001266305"/>
    </source>
</evidence>
<dbReference type="EMBL" id="JASSZA010000019">
    <property type="protein sequence ID" value="KAK2088443.1"/>
    <property type="molecule type" value="Genomic_DNA"/>
</dbReference>
<dbReference type="PROSITE" id="PS51304">
    <property type="entry name" value="GALECTIN"/>
    <property type="match status" value="1"/>
</dbReference>
<dbReference type="SUPFAM" id="SSF49899">
    <property type="entry name" value="Concanavalin A-like lectins/glucanases"/>
    <property type="match status" value="1"/>
</dbReference>
<evidence type="ECO:0000256" key="2">
    <source>
        <dbReference type="RuleBase" id="RU102079"/>
    </source>
</evidence>
<evidence type="ECO:0000259" key="3">
    <source>
        <dbReference type="PROSITE" id="PS51304"/>
    </source>
</evidence>
<dbReference type="InterPro" id="IPR001079">
    <property type="entry name" value="Galectin_CRD"/>
</dbReference>
<feature type="domain" description="Galectin" evidence="3">
    <location>
        <begin position="1"/>
        <end position="83"/>
    </location>
</feature>
<keyword evidence="1 2" id="KW-0430">Lectin</keyword>
<reference evidence="4 5" key="1">
    <citation type="submission" date="2023-05" db="EMBL/GenBank/DDBJ databases">
        <title>B98-5 Cell Line De Novo Hybrid Assembly: An Optical Mapping Approach.</title>
        <authorList>
            <person name="Kananen K."/>
            <person name="Auerbach J.A."/>
            <person name="Kautto E."/>
            <person name="Blachly J.S."/>
        </authorList>
    </citation>
    <scope>NUCLEOTIDE SEQUENCE [LARGE SCALE GENOMIC DNA]</scope>
    <source>
        <strain evidence="4">B95-8</strain>
        <tissue evidence="4">Cell line</tissue>
    </source>
</reference>
<keyword evidence="5" id="KW-1185">Reference proteome</keyword>
<dbReference type="Proteomes" id="UP001266305">
    <property type="component" value="Unassembled WGS sequence"/>
</dbReference>